<protein>
    <submittedName>
        <fullName evidence="2">Uncharacterized protein</fullName>
    </submittedName>
</protein>
<sequence>MQESRQIIDMEEAAQSTRHPAQYPFAAEKELLQMMRLGLERELYV</sequence>
<evidence type="ECO:0000313" key="3">
    <source>
        <dbReference type="Proteomes" id="UP001300012"/>
    </source>
</evidence>
<evidence type="ECO:0000313" key="2">
    <source>
        <dbReference type="EMBL" id="MCR8630582.1"/>
    </source>
</evidence>
<comment type="caution">
    <text evidence="2">The sequence shown here is derived from an EMBL/GenBank/DDBJ whole genome shotgun (WGS) entry which is preliminary data.</text>
</comment>
<keyword evidence="3" id="KW-1185">Reference proteome</keyword>
<gene>
    <name evidence="2" type="ORF">NV381_05130</name>
</gene>
<feature type="region of interest" description="Disordered" evidence="1">
    <location>
        <begin position="1"/>
        <end position="20"/>
    </location>
</feature>
<dbReference type="RefSeq" id="WP_258212201.1">
    <property type="nucleotide sequence ID" value="NZ_JANQBD010000003.1"/>
</dbReference>
<proteinExistence type="predicted"/>
<organism evidence="2 3">
    <name type="scientific">Paenibacillus radicis</name>
    <name type="common">ex Xue et al. 2023</name>
    <dbReference type="NCBI Taxonomy" id="2972489"/>
    <lineage>
        <taxon>Bacteria</taxon>
        <taxon>Bacillati</taxon>
        <taxon>Bacillota</taxon>
        <taxon>Bacilli</taxon>
        <taxon>Bacillales</taxon>
        <taxon>Paenibacillaceae</taxon>
        <taxon>Paenibacillus</taxon>
    </lineage>
</organism>
<name>A0ABT1YCD2_9BACL</name>
<dbReference type="EMBL" id="JANQBD010000003">
    <property type="protein sequence ID" value="MCR8630582.1"/>
    <property type="molecule type" value="Genomic_DNA"/>
</dbReference>
<dbReference type="Proteomes" id="UP001300012">
    <property type="component" value="Unassembled WGS sequence"/>
</dbReference>
<reference evidence="2 3" key="1">
    <citation type="submission" date="2022-08" db="EMBL/GenBank/DDBJ databases">
        <title>Paenibacillus endoradicis sp. nov., Paenibacillus radicibacter sp. nov and Paenibacillus pararadicis sp. nov., three cold-adapted plant growth-promoting bacteria isolated from root of Larix gmelinii in Great Khingan.</title>
        <authorList>
            <person name="Xue H."/>
        </authorList>
    </citation>
    <scope>NUCLEOTIDE SEQUENCE [LARGE SCALE GENOMIC DNA]</scope>
    <source>
        <strain evidence="2 3">N5-1-1-5</strain>
    </source>
</reference>
<accession>A0ABT1YCD2</accession>
<evidence type="ECO:0000256" key="1">
    <source>
        <dbReference type="SAM" id="MobiDB-lite"/>
    </source>
</evidence>